<accession>A0ABT4Q9C1</accession>
<reference evidence="1 2" key="1">
    <citation type="submission" date="2022-12" db="EMBL/GenBank/DDBJ databases">
        <title>Draft genome sequence of Paenibacillus sp. dW9.</title>
        <authorList>
            <person name="Choi E.-W."/>
            <person name="Kim D.-U."/>
        </authorList>
    </citation>
    <scope>NUCLEOTIDE SEQUENCE [LARGE SCALE GENOMIC DNA]</scope>
    <source>
        <strain evidence="2">dW9</strain>
    </source>
</reference>
<dbReference type="InterPro" id="IPR014923">
    <property type="entry name" value="DUF1802"/>
</dbReference>
<sequence>MMTVHNDQGQVPALKEWASAVEALRLGKQILIMRKGGIREETKDFQVESDSFYLYPTYEHQRKELVKPEFADQVEASVAAWRADAEEVSVSVYAELTEDILLSSQEELDKLRELHMWTDRFAEERLKWKKTKPLHVMLLRVYELETPVSLPILAEYNGCKSWIGLPADKLDGIPRKPVLSDEAFGAAANKVKAALV</sequence>
<dbReference type="Proteomes" id="UP001527882">
    <property type="component" value="Unassembled WGS sequence"/>
</dbReference>
<name>A0ABT4Q9C1_9BACL</name>
<evidence type="ECO:0000313" key="2">
    <source>
        <dbReference type="Proteomes" id="UP001527882"/>
    </source>
</evidence>
<keyword evidence="2" id="KW-1185">Reference proteome</keyword>
<dbReference type="PIRSF" id="PIRSF018957">
    <property type="entry name" value="UCP018957"/>
    <property type="match status" value="1"/>
</dbReference>
<comment type="caution">
    <text evidence="1">The sequence shown here is derived from an EMBL/GenBank/DDBJ whole genome shotgun (WGS) entry which is preliminary data.</text>
</comment>
<dbReference type="Pfam" id="PF08819">
    <property type="entry name" value="DUF1802"/>
    <property type="match status" value="1"/>
</dbReference>
<dbReference type="RefSeq" id="WP_269881996.1">
    <property type="nucleotide sequence ID" value="NZ_JAQAGZ010000008.1"/>
</dbReference>
<dbReference type="InterPro" id="IPR008307">
    <property type="entry name" value="UCP018957"/>
</dbReference>
<protein>
    <submittedName>
        <fullName evidence="1">DUF1802 family protein</fullName>
    </submittedName>
</protein>
<organism evidence="1 2">
    <name type="scientific">Paenibacillus gyeongsangnamensis</name>
    <dbReference type="NCBI Taxonomy" id="3388067"/>
    <lineage>
        <taxon>Bacteria</taxon>
        <taxon>Bacillati</taxon>
        <taxon>Bacillota</taxon>
        <taxon>Bacilli</taxon>
        <taxon>Bacillales</taxon>
        <taxon>Paenibacillaceae</taxon>
        <taxon>Paenibacillus</taxon>
    </lineage>
</organism>
<gene>
    <name evidence="1" type="ORF">O9H85_13735</name>
</gene>
<dbReference type="EMBL" id="JAQAGZ010000008">
    <property type="protein sequence ID" value="MCZ8513473.1"/>
    <property type="molecule type" value="Genomic_DNA"/>
</dbReference>
<proteinExistence type="predicted"/>
<evidence type="ECO:0000313" key="1">
    <source>
        <dbReference type="EMBL" id="MCZ8513473.1"/>
    </source>
</evidence>